<dbReference type="RefSeq" id="XP_003024203.1">
    <property type="nucleotide sequence ID" value="XM_003024157.1"/>
</dbReference>
<dbReference type="AlphaFoldDB" id="D4D3H6"/>
<dbReference type="KEGG" id="tve:TRV_01636"/>
<feature type="transmembrane region" description="Helical" evidence="1">
    <location>
        <begin position="52"/>
        <end position="75"/>
    </location>
</feature>
<keyword evidence="1" id="KW-0812">Transmembrane</keyword>
<accession>D4D3H6</accession>
<protein>
    <submittedName>
        <fullName evidence="2">Uncharacterized protein</fullName>
    </submittedName>
</protein>
<evidence type="ECO:0000256" key="1">
    <source>
        <dbReference type="SAM" id="Phobius"/>
    </source>
</evidence>
<comment type="caution">
    <text evidence="2">The sequence shown here is derived from an EMBL/GenBank/DDBJ whole genome shotgun (WGS) entry which is preliminary data.</text>
</comment>
<dbReference type="Proteomes" id="UP000008383">
    <property type="component" value="Unassembled WGS sequence"/>
</dbReference>
<keyword evidence="1" id="KW-1133">Transmembrane helix</keyword>
<gene>
    <name evidence="2" type="ORF">TRV_01636</name>
</gene>
<evidence type="ECO:0000313" key="3">
    <source>
        <dbReference type="Proteomes" id="UP000008383"/>
    </source>
</evidence>
<dbReference type="GeneID" id="9579241"/>
<keyword evidence="3" id="KW-1185">Reference proteome</keyword>
<proteinExistence type="predicted"/>
<dbReference type="EMBL" id="ACYE01000084">
    <property type="protein sequence ID" value="EFE43592.1"/>
    <property type="molecule type" value="Genomic_DNA"/>
</dbReference>
<evidence type="ECO:0000313" key="2">
    <source>
        <dbReference type="EMBL" id="EFE43592.1"/>
    </source>
</evidence>
<sequence>MEADMEGLEAGLEDSKAGREISAWDSLLAGGRTWPWQPAGDTLYRWLFFFSYYYSSTTILSLLLPLLLLLLLLLLRIYRVLDLL</sequence>
<keyword evidence="1" id="KW-0472">Membrane</keyword>
<name>D4D3H6_TRIVH</name>
<reference evidence="3" key="1">
    <citation type="journal article" date="2011" name="Genome Biol.">
        <title>Comparative and functional genomics provide insights into the pathogenicity of dermatophytic fungi.</title>
        <authorList>
            <person name="Burmester A."/>
            <person name="Shelest E."/>
            <person name="Gloeckner G."/>
            <person name="Heddergott C."/>
            <person name="Schindler S."/>
            <person name="Staib P."/>
            <person name="Heidel A."/>
            <person name="Felder M."/>
            <person name="Petzold A."/>
            <person name="Szafranski K."/>
            <person name="Feuermann M."/>
            <person name="Pedruzzi I."/>
            <person name="Priebe S."/>
            <person name="Groth M."/>
            <person name="Winkler R."/>
            <person name="Li W."/>
            <person name="Kniemeyer O."/>
            <person name="Schroeckh V."/>
            <person name="Hertweck C."/>
            <person name="Hube B."/>
            <person name="White T.C."/>
            <person name="Platzer M."/>
            <person name="Guthke R."/>
            <person name="Heitman J."/>
            <person name="Woestemeyer J."/>
            <person name="Zipfel P.F."/>
            <person name="Monod M."/>
            <person name="Brakhage A.A."/>
        </authorList>
    </citation>
    <scope>NUCLEOTIDE SEQUENCE [LARGE SCALE GENOMIC DNA]</scope>
    <source>
        <strain evidence="3">HKI 0517</strain>
    </source>
</reference>
<organism evidence="2 3">
    <name type="scientific">Trichophyton verrucosum (strain HKI 0517)</name>
    <dbReference type="NCBI Taxonomy" id="663202"/>
    <lineage>
        <taxon>Eukaryota</taxon>
        <taxon>Fungi</taxon>
        <taxon>Dikarya</taxon>
        <taxon>Ascomycota</taxon>
        <taxon>Pezizomycotina</taxon>
        <taxon>Eurotiomycetes</taxon>
        <taxon>Eurotiomycetidae</taxon>
        <taxon>Onygenales</taxon>
        <taxon>Arthrodermataceae</taxon>
        <taxon>Trichophyton</taxon>
    </lineage>
</organism>
<dbReference type="HOGENOM" id="CLU_2529100_0_0_1"/>